<reference evidence="3 4" key="1">
    <citation type="submission" date="2018-04" db="EMBL/GenBank/DDBJ databases">
        <title>Genomic Encyclopedia of Type Strains, Phase III (KMG-III): the genomes of soil and plant-associated and newly described type strains.</title>
        <authorList>
            <person name="Whitman W."/>
        </authorList>
    </citation>
    <scope>NUCLEOTIDE SEQUENCE [LARGE SCALE GENOMIC DNA]</scope>
    <source>
        <strain evidence="3 4">MA101b</strain>
    </source>
</reference>
<proteinExistence type="predicted"/>
<dbReference type="Proteomes" id="UP000244189">
    <property type="component" value="Unassembled WGS sequence"/>
</dbReference>
<gene>
    <name evidence="3" type="ORF">C8J26_2087</name>
</gene>
<dbReference type="EMBL" id="QAOG01000003">
    <property type="protein sequence ID" value="PTQ60375.1"/>
    <property type="molecule type" value="Genomic_DNA"/>
</dbReference>
<keyword evidence="4" id="KW-1185">Reference proteome</keyword>
<feature type="domain" description="DUF6894" evidence="2">
    <location>
        <begin position="3"/>
        <end position="70"/>
    </location>
</feature>
<feature type="compositionally biased region" description="Basic and acidic residues" evidence="1">
    <location>
        <begin position="1"/>
        <end position="16"/>
    </location>
</feature>
<evidence type="ECO:0000313" key="4">
    <source>
        <dbReference type="Proteomes" id="UP000244189"/>
    </source>
</evidence>
<organism evidence="3 4">
    <name type="scientific">Sphingomonas aurantiaca</name>
    <dbReference type="NCBI Taxonomy" id="185949"/>
    <lineage>
        <taxon>Bacteria</taxon>
        <taxon>Pseudomonadati</taxon>
        <taxon>Pseudomonadota</taxon>
        <taxon>Alphaproteobacteria</taxon>
        <taxon>Sphingomonadales</taxon>
        <taxon>Sphingomonadaceae</taxon>
        <taxon>Sphingomonas</taxon>
    </lineage>
</organism>
<comment type="caution">
    <text evidence="3">The sequence shown here is derived from an EMBL/GenBank/DDBJ whole genome shotgun (WGS) entry which is preliminary data.</text>
</comment>
<name>A0A2T5GM10_9SPHN</name>
<feature type="region of interest" description="Disordered" evidence="1">
    <location>
        <begin position="1"/>
        <end position="24"/>
    </location>
</feature>
<accession>A0A2T5GM10</accession>
<evidence type="ECO:0000313" key="3">
    <source>
        <dbReference type="EMBL" id="PTQ60375.1"/>
    </source>
</evidence>
<dbReference type="RefSeq" id="WP_107957814.1">
    <property type="nucleotide sequence ID" value="NZ_JAPZPS010000002.1"/>
</dbReference>
<evidence type="ECO:0000259" key="2">
    <source>
        <dbReference type="Pfam" id="PF21834"/>
    </source>
</evidence>
<dbReference type="Pfam" id="PF21834">
    <property type="entry name" value="DUF6894"/>
    <property type="match status" value="1"/>
</dbReference>
<evidence type="ECO:0000256" key="1">
    <source>
        <dbReference type="SAM" id="MobiDB-lite"/>
    </source>
</evidence>
<protein>
    <recommendedName>
        <fullName evidence="2">DUF6894 domain-containing protein</fullName>
    </recommendedName>
</protein>
<dbReference type="AlphaFoldDB" id="A0A2T5GM10"/>
<sequence length="84" mass="9201">MPRYFFDIDNHKHAPDEDGTDLPDDENARVQAVIFAGDYLSDHPDIVRHGACFRVAVRDETGSVLLAVDVTITEPGPDTGLPPV</sequence>
<dbReference type="InterPro" id="IPR054189">
    <property type="entry name" value="DUF6894"/>
</dbReference>